<dbReference type="InterPro" id="IPR010390">
    <property type="entry name" value="ABC-2_transporter-like"/>
</dbReference>
<reference evidence="2 3" key="1">
    <citation type="submission" date="2017-07" db="EMBL/GenBank/DDBJ databases">
        <title>Paenibacillus herberti R33 genome sequencing and assembly.</title>
        <authorList>
            <person name="Su W."/>
        </authorList>
    </citation>
    <scope>NUCLEOTIDE SEQUENCE [LARGE SCALE GENOMIC DNA]</scope>
    <source>
        <strain evidence="2 3">R33</strain>
    </source>
</reference>
<keyword evidence="1" id="KW-0472">Membrane</keyword>
<feature type="transmembrane region" description="Helical" evidence="1">
    <location>
        <begin position="138"/>
        <end position="157"/>
    </location>
</feature>
<feature type="transmembrane region" description="Helical" evidence="1">
    <location>
        <begin position="86"/>
        <end position="104"/>
    </location>
</feature>
<evidence type="ECO:0000256" key="1">
    <source>
        <dbReference type="SAM" id="Phobius"/>
    </source>
</evidence>
<dbReference type="AlphaFoldDB" id="A0A229P0H0"/>
<feature type="transmembrane region" description="Helical" evidence="1">
    <location>
        <begin position="254"/>
        <end position="274"/>
    </location>
</feature>
<evidence type="ECO:0000313" key="2">
    <source>
        <dbReference type="EMBL" id="OXM15733.1"/>
    </source>
</evidence>
<name>A0A229P0H0_9BACL</name>
<protein>
    <submittedName>
        <fullName evidence="2">ABC transporter permease</fullName>
    </submittedName>
</protein>
<accession>A0A229P0H0</accession>
<dbReference type="PANTHER" id="PTHR36832:SF1">
    <property type="entry name" value="SLR1174 PROTEIN"/>
    <property type="match status" value="1"/>
</dbReference>
<comment type="caution">
    <text evidence="2">The sequence shown here is derived from an EMBL/GenBank/DDBJ whole genome shotgun (WGS) entry which is preliminary data.</text>
</comment>
<dbReference type="Pfam" id="PF06182">
    <property type="entry name" value="ABC2_membrane_6"/>
    <property type="match status" value="1"/>
</dbReference>
<dbReference type="RefSeq" id="WP_089522826.1">
    <property type="nucleotide sequence ID" value="NZ_NMUQ01000001.1"/>
</dbReference>
<dbReference type="Proteomes" id="UP000215145">
    <property type="component" value="Unassembled WGS sequence"/>
</dbReference>
<feature type="transmembrane region" description="Helical" evidence="1">
    <location>
        <begin position="169"/>
        <end position="194"/>
    </location>
</feature>
<dbReference type="EMBL" id="NMUQ01000001">
    <property type="protein sequence ID" value="OXM15733.1"/>
    <property type="molecule type" value="Genomic_DNA"/>
</dbReference>
<keyword evidence="1" id="KW-0812">Transmembrane</keyword>
<gene>
    <name evidence="2" type="ORF">CGZ75_03125</name>
</gene>
<evidence type="ECO:0000313" key="3">
    <source>
        <dbReference type="Proteomes" id="UP000215145"/>
    </source>
</evidence>
<proteinExistence type="predicted"/>
<keyword evidence="3" id="KW-1185">Reference proteome</keyword>
<dbReference type="PANTHER" id="PTHR36832">
    <property type="entry name" value="SLR1174 PROTEIN-RELATED"/>
    <property type="match status" value="1"/>
</dbReference>
<feature type="transmembrane region" description="Helical" evidence="1">
    <location>
        <begin position="45"/>
        <end position="66"/>
    </location>
</feature>
<keyword evidence="1" id="KW-1133">Transmembrane helix</keyword>
<organism evidence="2 3">
    <name type="scientific">Paenibacillus herberti</name>
    <dbReference type="NCBI Taxonomy" id="1619309"/>
    <lineage>
        <taxon>Bacteria</taxon>
        <taxon>Bacillati</taxon>
        <taxon>Bacillota</taxon>
        <taxon>Bacilli</taxon>
        <taxon>Bacillales</taxon>
        <taxon>Paenibacillaceae</taxon>
        <taxon>Paenibacillus</taxon>
    </lineage>
</organism>
<dbReference type="OrthoDB" id="9783401at2"/>
<sequence>MSSEIKYGIAAGRGGPIQRLARKAAKYSAVGGITLKQQTAYWVDFLMRSLFLLLILYVFMQLWTAAYSGQGSGTDTVISGFRLKDIIWYLVLTEAFTMAFPQLCTRIEEEVKSGGIAVRLLTPISYSGYQYASYLGEAALRFLINLACGSAIGWMLVGPPEFGGGWAAMAALGLGSFTLAFLLNLSIALCAFWVEETRGLEFILQKLQFTVGGMLIPLDLMPQWLQQICAWLPFQAVLYFPAKAAVSGGSGLGGYLLLQLTWIILLAALAAWIYSRGVRRLNVNGG</sequence>